<evidence type="ECO:0000256" key="6">
    <source>
        <dbReference type="SAM" id="Phobius"/>
    </source>
</evidence>
<organism evidence="8 9">
    <name type="scientific">Glycomyces harbinensis</name>
    <dbReference type="NCBI Taxonomy" id="58114"/>
    <lineage>
        <taxon>Bacteria</taxon>
        <taxon>Bacillati</taxon>
        <taxon>Actinomycetota</taxon>
        <taxon>Actinomycetes</taxon>
        <taxon>Glycomycetales</taxon>
        <taxon>Glycomycetaceae</taxon>
        <taxon>Glycomyces</taxon>
    </lineage>
</organism>
<dbReference type="Proteomes" id="UP000198949">
    <property type="component" value="Unassembled WGS sequence"/>
</dbReference>
<reference evidence="9" key="1">
    <citation type="submission" date="2016-10" db="EMBL/GenBank/DDBJ databases">
        <authorList>
            <person name="Varghese N."/>
            <person name="Submissions S."/>
        </authorList>
    </citation>
    <scope>NUCLEOTIDE SEQUENCE [LARGE SCALE GENOMIC DNA]</scope>
    <source>
        <strain evidence="9">CGMCC 4.3516</strain>
    </source>
</reference>
<keyword evidence="4" id="KW-0572">Peptidoglycan-anchor</keyword>
<dbReference type="InterPro" id="IPR019931">
    <property type="entry name" value="LPXTG_anchor"/>
</dbReference>
<dbReference type="EMBL" id="FNAD01000006">
    <property type="protein sequence ID" value="SDD68852.1"/>
    <property type="molecule type" value="Genomic_DNA"/>
</dbReference>
<keyword evidence="2" id="KW-0964">Secreted</keyword>
<dbReference type="InterPro" id="IPR046022">
    <property type="entry name" value="DUF5979"/>
</dbReference>
<gene>
    <name evidence="8" type="ORF">SAMN05216270_106190</name>
</gene>
<dbReference type="PROSITE" id="PS50847">
    <property type="entry name" value="GRAM_POS_ANCHORING"/>
    <property type="match status" value="1"/>
</dbReference>
<keyword evidence="9" id="KW-1185">Reference proteome</keyword>
<dbReference type="STRING" id="58114.SAMN05216270_106190"/>
<name>A0A1G6WSJ7_9ACTN</name>
<sequence>MADALANGPANEPSTPELTVTPETMPAPDTGEIVGPFTVTADGSSTIRATGVEVFTDPEGANPLADGDTVAPGAELWARIIGPDDPHAFVLDLAAQHLVGTVYLYDGSNPGRDEAQKLVLAQSAEMTSRAGAELIPYTAGSLEITKRIEGPGAGLQDEIAISVSCTDPAGALDQERTLSVPAGSTAGDHLLAVDGLPAESECTITETADGGNDRVRAAETVIDPATVTIAAGATQTATVTNTYVRCAEDGEDAVAPGGCLESLAATGGATATAVTTAGVLVLMGTVLLFGIRRRTA</sequence>
<dbReference type="RefSeq" id="WP_091034599.1">
    <property type="nucleotide sequence ID" value="NZ_FNAD01000006.1"/>
</dbReference>
<keyword evidence="6" id="KW-1133">Transmembrane helix</keyword>
<feature type="transmembrane region" description="Helical" evidence="6">
    <location>
        <begin position="269"/>
        <end position="291"/>
    </location>
</feature>
<protein>
    <submittedName>
        <fullName evidence="8">LPXTG-motif cell wall anchor domain-containing protein</fullName>
    </submittedName>
</protein>
<keyword evidence="3" id="KW-0732">Signal</keyword>
<dbReference type="AlphaFoldDB" id="A0A1G6WSJ7"/>
<dbReference type="OrthoDB" id="4076061at2"/>
<dbReference type="Pfam" id="PF19407">
    <property type="entry name" value="DUF5979"/>
    <property type="match status" value="1"/>
</dbReference>
<evidence type="ECO:0000256" key="3">
    <source>
        <dbReference type="ARBA" id="ARBA00022729"/>
    </source>
</evidence>
<feature type="domain" description="Gram-positive cocci surface proteins LPxTG" evidence="7">
    <location>
        <begin position="263"/>
        <end position="296"/>
    </location>
</feature>
<dbReference type="NCBIfam" id="TIGR01167">
    <property type="entry name" value="LPXTG_anchor"/>
    <property type="match status" value="1"/>
</dbReference>
<evidence type="ECO:0000313" key="8">
    <source>
        <dbReference type="EMBL" id="SDD68852.1"/>
    </source>
</evidence>
<evidence type="ECO:0000256" key="2">
    <source>
        <dbReference type="ARBA" id="ARBA00022525"/>
    </source>
</evidence>
<evidence type="ECO:0000256" key="1">
    <source>
        <dbReference type="ARBA" id="ARBA00022512"/>
    </source>
</evidence>
<proteinExistence type="predicted"/>
<keyword evidence="1" id="KW-0134">Cell wall</keyword>
<evidence type="ECO:0000256" key="5">
    <source>
        <dbReference type="SAM" id="MobiDB-lite"/>
    </source>
</evidence>
<keyword evidence="6" id="KW-0472">Membrane</keyword>
<evidence type="ECO:0000259" key="7">
    <source>
        <dbReference type="PROSITE" id="PS50847"/>
    </source>
</evidence>
<feature type="region of interest" description="Disordered" evidence="5">
    <location>
        <begin position="1"/>
        <end position="29"/>
    </location>
</feature>
<keyword evidence="6" id="KW-0812">Transmembrane</keyword>
<feature type="compositionally biased region" description="Polar residues" evidence="5">
    <location>
        <begin position="12"/>
        <end position="22"/>
    </location>
</feature>
<evidence type="ECO:0000313" key="9">
    <source>
        <dbReference type="Proteomes" id="UP000198949"/>
    </source>
</evidence>
<evidence type="ECO:0000256" key="4">
    <source>
        <dbReference type="ARBA" id="ARBA00023088"/>
    </source>
</evidence>
<accession>A0A1G6WSJ7</accession>